<organism evidence="2 3">
    <name type="scientific">Macrostomum lignano</name>
    <dbReference type="NCBI Taxonomy" id="282301"/>
    <lineage>
        <taxon>Eukaryota</taxon>
        <taxon>Metazoa</taxon>
        <taxon>Spiralia</taxon>
        <taxon>Lophotrochozoa</taxon>
        <taxon>Platyhelminthes</taxon>
        <taxon>Rhabditophora</taxon>
        <taxon>Macrostomorpha</taxon>
        <taxon>Macrostomida</taxon>
        <taxon>Macrostomidae</taxon>
        <taxon>Macrostomum</taxon>
    </lineage>
</organism>
<dbReference type="WBParaSite" id="maker-unitig_31867-snap-gene-0.2-mRNA-1">
    <property type="protein sequence ID" value="maker-unitig_31867-snap-gene-0.2-mRNA-1"/>
    <property type="gene ID" value="maker-unitig_31867-snap-gene-0.2"/>
</dbReference>
<reference evidence="3" key="1">
    <citation type="submission" date="2016-11" db="UniProtKB">
        <authorList>
            <consortium name="WormBaseParasite"/>
        </authorList>
    </citation>
    <scope>IDENTIFICATION</scope>
</reference>
<evidence type="ECO:0000256" key="1">
    <source>
        <dbReference type="SAM" id="MobiDB-lite"/>
    </source>
</evidence>
<keyword evidence="2" id="KW-1185">Reference proteome</keyword>
<name>A0A1I8FEU9_9PLAT</name>
<feature type="compositionally biased region" description="Basic and acidic residues" evidence="1">
    <location>
        <begin position="104"/>
        <end position="115"/>
    </location>
</feature>
<feature type="region of interest" description="Disordered" evidence="1">
    <location>
        <begin position="1"/>
        <end position="137"/>
    </location>
</feature>
<proteinExistence type="predicted"/>
<evidence type="ECO:0000313" key="2">
    <source>
        <dbReference type="Proteomes" id="UP000095280"/>
    </source>
</evidence>
<accession>A0A1I8FEU9</accession>
<dbReference type="Proteomes" id="UP000095280">
    <property type="component" value="Unplaced"/>
</dbReference>
<dbReference type="AlphaFoldDB" id="A0A1I8FEU9"/>
<evidence type="ECO:0000313" key="3">
    <source>
        <dbReference type="WBParaSite" id="maker-unitig_31867-snap-gene-0.2-mRNA-1"/>
    </source>
</evidence>
<feature type="compositionally biased region" description="Low complexity" evidence="1">
    <location>
        <begin position="62"/>
        <end position="75"/>
    </location>
</feature>
<sequence>MELRTSIALALTRQQLPATRPHPAPRTRQETLPRSSGGRRYGSGSGSGCSGVNIGIKRRSRALQQQRQQLQRWRQPAPSGRAGRVEQRPRPDVQTPDVPAAVSDLRECTARDRGGQRASGDVCSSQSFEQDIAEFAR</sequence>
<protein>
    <submittedName>
        <fullName evidence="3">Uncharacterized protein</fullName>
    </submittedName>
</protein>
<feature type="compositionally biased region" description="Gly residues" evidence="1">
    <location>
        <begin position="39"/>
        <end position="49"/>
    </location>
</feature>